<organism evidence="5 6">
    <name type="scientific">Saccoglossus kowalevskii</name>
    <name type="common">Acorn worm</name>
    <dbReference type="NCBI Taxonomy" id="10224"/>
    <lineage>
        <taxon>Eukaryota</taxon>
        <taxon>Metazoa</taxon>
        <taxon>Hemichordata</taxon>
        <taxon>Enteropneusta</taxon>
        <taxon>Harrimaniidae</taxon>
        <taxon>Saccoglossus</taxon>
    </lineage>
</organism>
<feature type="transmembrane region" description="Helical" evidence="4">
    <location>
        <begin position="6"/>
        <end position="26"/>
    </location>
</feature>
<dbReference type="PRINTS" id="PR00463">
    <property type="entry name" value="EP450I"/>
</dbReference>
<dbReference type="InterPro" id="IPR050182">
    <property type="entry name" value="Cytochrome_P450_fam2"/>
</dbReference>
<gene>
    <name evidence="6" type="primary">LOC100368302</name>
</gene>
<dbReference type="InterPro" id="IPR036396">
    <property type="entry name" value="Cyt_P450_sf"/>
</dbReference>
<evidence type="ECO:0000256" key="1">
    <source>
        <dbReference type="ARBA" id="ARBA00010617"/>
    </source>
</evidence>
<dbReference type="InterPro" id="IPR001128">
    <property type="entry name" value="Cyt_P450"/>
</dbReference>
<keyword evidence="4" id="KW-0472">Membrane</keyword>
<dbReference type="Pfam" id="PF00067">
    <property type="entry name" value="p450"/>
    <property type="match status" value="1"/>
</dbReference>
<feature type="transmembrane region" description="Helical" evidence="4">
    <location>
        <begin position="209"/>
        <end position="227"/>
    </location>
</feature>
<dbReference type="Proteomes" id="UP000694865">
    <property type="component" value="Unplaced"/>
</dbReference>
<dbReference type="PANTHER" id="PTHR24300">
    <property type="entry name" value="CYTOCHROME P450 508A4-RELATED"/>
    <property type="match status" value="1"/>
</dbReference>
<keyword evidence="5" id="KW-1185">Reference proteome</keyword>
<accession>A0ABM0GY34</accession>
<proteinExistence type="inferred from homology"/>
<keyword evidence="4" id="KW-0812">Transmembrane</keyword>
<dbReference type="GeneID" id="100368302"/>
<keyword evidence="3" id="KW-0408">Iron</keyword>
<comment type="similarity">
    <text evidence="1">Belongs to the cytochrome P450 family.</text>
</comment>
<evidence type="ECO:0000313" key="5">
    <source>
        <dbReference type="Proteomes" id="UP000694865"/>
    </source>
</evidence>
<evidence type="ECO:0000256" key="2">
    <source>
        <dbReference type="ARBA" id="ARBA00022723"/>
    </source>
</evidence>
<dbReference type="RefSeq" id="XP_002739928.1">
    <property type="nucleotide sequence ID" value="XM_002739882.1"/>
</dbReference>
<keyword evidence="2" id="KW-0479">Metal-binding</keyword>
<dbReference type="Gene3D" id="1.10.630.10">
    <property type="entry name" value="Cytochrome P450"/>
    <property type="match status" value="1"/>
</dbReference>
<dbReference type="PRINTS" id="PR00385">
    <property type="entry name" value="P450"/>
</dbReference>
<evidence type="ECO:0000256" key="3">
    <source>
        <dbReference type="ARBA" id="ARBA00023004"/>
    </source>
</evidence>
<reference evidence="6" key="1">
    <citation type="submission" date="2025-08" db="UniProtKB">
        <authorList>
            <consortium name="RefSeq"/>
        </authorList>
    </citation>
    <scope>IDENTIFICATION</scope>
    <source>
        <tissue evidence="6">Testes</tissue>
    </source>
</reference>
<evidence type="ECO:0000313" key="6">
    <source>
        <dbReference type="RefSeq" id="XP_002739928.1"/>
    </source>
</evidence>
<name>A0ABM0GY34_SACKO</name>
<dbReference type="SUPFAM" id="SSF48264">
    <property type="entry name" value="Cytochrome P450"/>
    <property type="match status" value="1"/>
</dbReference>
<keyword evidence="4" id="KW-1133">Transmembrane helix</keyword>
<evidence type="ECO:0000256" key="4">
    <source>
        <dbReference type="SAM" id="Phobius"/>
    </source>
</evidence>
<protein>
    <submittedName>
        <fullName evidence="6">Cytochrome P450 2U1-like</fullName>
    </submittedName>
</protein>
<sequence length="489" mass="55794">MASDAALPYLQAIVFLITVAILAFSLSLRRRKRNLPPGPAGWPLIGCLLQCGSQVPLKFHEWSRKYGNVMSLQLGSQLVIVLSSYDVIKEAFVKNSNIFSSRPKSYAVARVTKEKGINTPWVKWKHTHKFISKTFREFGLGKQIMAERVRTEGDILVEYIDSRSNTPINLKHVFANAVSNITCSMLFGKRFDYEDPDFKLLLQMSNQNVVTMMQASVLTFFPFLWYLPTQVKRNFITAQSELVSYMKQKIIERREQFTGEEPENIIDAFFLEDKEAEWDDDKIIELVHTVKGIFIAGTDSTAATLLWAILYLVLHQEIQDRCYSEIVKAIGYERHPEIADRASLPYVDATCLEVFRCSTVGPLGFPRSASEDANLCGYHIPKDAIVMASVWSVHMDENRWYNPREFNPGRFLDDDGNVINRKSIIPFGLGPRDCSGSDLARMQIFVFITRLLQRFRFILPPDSPVPSMDGTFGMAHLPDQYEVLALPRH</sequence>
<dbReference type="PANTHER" id="PTHR24300:SF403">
    <property type="entry name" value="CYTOCHROME P450 306A1"/>
    <property type="match status" value="1"/>
</dbReference>
<dbReference type="InterPro" id="IPR002401">
    <property type="entry name" value="Cyt_P450_E_grp-I"/>
</dbReference>